<evidence type="ECO:0000313" key="1">
    <source>
        <dbReference type="EMBL" id="PLR28607.1"/>
    </source>
</evidence>
<comment type="caution">
    <text evidence="1">The sequence shown here is derived from an EMBL/GenBank/DDBJ whole genome shotgun (WGS) entry which is preliminary data.</text>
</comment>
<accession>A0A2N5DRC3</accession>
<organism evidence="1 2">
    <name type="scientific">Caulobacter zeae</name>
    <dbReference type="NCBI Taxonomy" id="2055137"/>
    <lineage>
        <taxon>Bacteria</taxon>
        <taxon>Pseudomonadati</taxon>
        <taxon>Pseudomonadota</taxon>
        <taxon>Alphaproteobacteria</taxon>
        <taxon>Caulobacterales</taxon>
        <taxon>Caulobacteraceae</taxon>
        <taxon>Caulobacter</taxon>
    </lineage>
</organism>
<dbReference type="Pfam" id="PF19453">
    <property type="entry name" value="DUF5991"/>
    <property type="match status" value="1"/>
</dbReference>
<protein>
    <submittedName>
        <fullName evidence="1">Uncharacterized protein</fullName>
    </submittedName>
</protein>
<keyword evidence="2" id="KW-1185">Reference proteome</keyword>
<dbReference type="Proteomes" id="UP000234479">
    <property type="component" value="Unassembled WGS sequence"/>
</dbReference>
<reference evidence="1 2" key="1">
    <citation type="submission" date="2017-12" db="EMBL/GenBank/DDBJ databases">
        <title>The genome sequence of Caulobacter sp. 410.</title>
        <authorList>
            <person name="Gao J."/>
            <person name="Mao X."/>
            <person name="Sun J."/>
        </authorList>
    </citation>
    <scope>NUCLEOTIDE SEQUENCE [LARGE SCALE GENOMIC DNA]</scope>
    <source>
        <strain evidence="1 2">410</strain>
    </source>
</reference>
<dbReference type="InterPro" id="IPR046033">
    <property type="entry name" value="DUF5991"/>
</dbReference>
<proteinExistence type="predicted"/>
<dbReference type="EMBL" id="PJRS01000008">
    <property type="protein sequence ID" value="PLR28607.1"/>
    <property type="molecule type" value="Genomic_DNA"/>
</dbReference>
<gene>
    <name evidence="1" type="ORF">SGCZBJ_02445</name>
</gene>
<sequence>MLASLLAAAAIAAAPAPSGWDGLYTYTHDGGRTAGGSPILVTWRLTLTQDGCELHGEGFQTLETLACSAHPTAEGLEVRFLRYPSPADGNRFGVQVYKSGQPLFVLSRSGRRLLTRWTGFTPDEGATRTPAPFFRKVR</sequence>
<evidence type="ECO:0000313" key="2">
    <source>
        <dbReference type="Proteomes" id="UP000234479"/>
    </source>
</evidence>
<dbReference type="RefSeq" id="WP_101716447.1">
    <property type="nucleotide sequence ID" value="NZ_PJRS01000008.1"/>
</dbReference>
<name>A0A2N5DRC3_9CAUL</name>
<dbReference type="AlphaFoldDB" id="A0A2N5DRC3"/>
<dbReference type="OrthoDB" id="7567271at2"/>